<organism evidence="1 2">
    <name type="scientific">Hymenobacter montanus</name>
    <dbReference type="NCBI Taxonomy" id="2771359"/>
    <lineage>
        <taxon>Bacteria</taxon>
        <taxon>Pseudomonadati</taxon>
        <taxon>Bacteroidota</taxon>
        <taxon>Cytophagia</taxon>
        <taxon>Cytophagales</taxon>
        <taxon>Hymenobacteraceae</taxon>
        <taxon>Hymenobacter</taxon>
    </lineage>
</organism>
<dbReference type="InterPro" id="IPR019694">
    <property type="entry name" value="Phage_HP1_Orf23"/>
</dbReference>
<dbReference type="EMBL" id="JACXAD010000022">
    <property type="protein sequence ID" value="MBD2769705.1"/>
    <property type="molecule type" value="Genomic_DNA"/>
</dbReference>
<evidence type="ECO:0000313" key="2">
    <source>
        <dbReference type="Proteomes" id="UP000612233"/>
    </source>
</evidence>
<evidence type="ECO:0008006" key="3">
    <source>
        <dbReference type="Google" id="ProtNLM"/>
    </source>
</evidence>
<gene>
    <name evidence="1" type="ORF">IC235_17585</name>
</gene>
<dbReference type="AlphaFoldDB" id="A0A927GKQ1"/>
<proteinExistence type="predicted"/>
<sequence length="416" mass="43768">MTLVAERPNVNILLGNGNLATEVDNADGLAIIVIGAPVGYVLSETLLYSKRGAQLAGATEADDVTNAALVYEHIQDFYTEAGDGTPLRVLLVPAATTLVQLFTPGHATNTALLNKLKAENGKMRLLGVALNPAAAEVAGPTGITADLLTAIPLAQAFADAEFDAFRPLDIVLEGRLFTGTTTNAYDLRTLEAPSVAVTIGRDSLRAAALVTAGIAVASKYAQVGKVLGRLSAMPVQRSIGRVKSGKLAGITAAELSGGKLVTELSDGKGGDLDILYNKGYIFPLIHSGRDGFFYNGDATCTARTDDYAFIKLSRTIHTAARIARATYLLELLDDVDVDPVTGYLSAIQVASFQNELRKALEDGMGTNISSVTVFVDPKQNVLSTSTIKALVTIVPKGSAEHIEATVQYDNPFKTAS</sequence>
<accession>A0A927GKQ1</accession>
<evidence type="ECO:0000313" key="1">
    <source>
        <dbReference type="EMBL" id="MBD2769705.1"/>
    </source>
</evidence>
<comment type="caution">
    <text evidence="1">The sequence shown here is derived from an EMBL/GenBank/DDBJ whole genome shotgun (WGS) entry which is preliminary data.</text>
</comment>
<dbReference type="Pfam" id="PF10758">
    <property type="entry name" value="DUF2586"/>
    <property type="match status" value="1"/>
</dbReference>
<name>A0A927GKQ1_9BACT</name>
<dbReference type="Proteomes" id="UP000612233">
    <property type="component" value="Unassembled WGS sequence"/>
</dbReference>
<reference evidence="1" key="1">
    <citation type="submission" date="2020-09" db="EMBL/GenBank/DDBJ databases">
        <authorList>
            <person name="Kim M.K."/>
        </authorList>
    </citation>
    <scope>NUCLEOTIDE SEQUENCE</scope>
    <source>
        <strain evidence="1">BT664</strain>
    </source>
</reference>
<keyword evidence="2" id="KW-1185">Reference proteome</keyword>
<protein>
    <recommendedName>
        <fullName evidence="3">DUF2586 family protein</fullName>
    </recommendedName>
</protein>
<dbReference type="RefSeq" id="WP_191006513.1">
    <property type="nucleotide sequence ID" value="NZ_JACXAD010000022.1"/>
</dbReference>